<evidence type="ECO:0000259" key="1">
    <source>
        <dbReference type="Pfam" id="PF00646"/>
    </source>
</evidence>
<proteinExistence type="predicted"/>
<evidence type="ECO:0000313" key="2">
    <source>
        <dbReference type="EMBL" id="KHN94762.1"/>
    </source>
</evidence>
<accession>A0A0B2WMR7</accession>
<dbReference type="STRING" id="1081103.A0A0B2WMR7"/>
<dbReference type="InterPro" id="IPR036047">
    <property type="entry name" value="F-box-like_dom_sf"/>
</dbReference>
<comment type="caution">
    <text evidence="2">The sequence shown here is derived from an EMBL/GenBank/DDBJ whole genome shotgun (WGS) entry which is preliminary data.</text>
</comment>
<dbReference type="Proteomes" id="UP000030816">
    <property type="component" value="Unassembled WGS sequence"/>
</dbReference>
<evidence type="ECO:0000313" key="3">
    <source>
        <dbReference type="Proteomes" id="UP000030816"/>
    </source>
</evidence>
<feature type="domain" description="F-box" evidence="1">
    <location>
        <begin position="49"/>
        <end position="84"/>
    </location>
</feature>
<dbReference type="GeneID" id="63741813"/>
<dbReference type="RefSeq" id="XP_040675828.1">
    <property type="nucleotide sequence ID" value="XM_040826156.1"/>
</dbReference>
<dbReference type="InterPro" id="IPR001810">
    <property type="entry name" value="F-box_dom"/>
</dbReference>
<gene>
    <name evidence="2" type="ORF">MAM_07358</name>
</gene>
<dbReference type="Pfam" id="PF00646">
    <property type="entry name" value="F-box"/>
    <property type="match status" value="1"/>
</dbReference>
<dbReference type="SUPFAM" id="SSF81383">
    <property type="entry name" value="F-box domain"/>
    <property type="match status" value="1"/>
</dbReference>
<dbReference type="OrthoDB" id="1918685at2759"/>
<dbReference type="AlphaFoldDB" id="A0A0B2WMR7"/>
<dbReference type="HOGENOM" id="CLU_494312_0_0_1"/>
<dbReference type="EMBL" id="AZHE01000030">
    <property type="protein sequence ID" value="KHN94762.1"/>
    <property type="molecule type" value="Genomic_DNA"/>
</dbReference>
<reference evidence="2 3" key="1">
    <citation type="journal article" date="2014" name="Proc. Natl. Acad. Sci. U.S.A.">
        <title>Trajectory and genomic determinants of fungal-pathogen speciation and host adaptation.</title>
        <authorList>
            <person name="Hu X."/>
            <person name="Xiao G."/>
            <person name="Zheng P."/>
            <person name="Shang Y."/>
            <person name="Su Y."/>
            <person name="Zhang X."/>
            <person name="Liu X."/>
            <person name="Zhan S."/>
            <person name="St Leger R.J."/>
            <person name="Wang C."/>
        </authorList>
    </citation>
    <scope>NUCLEOTIDE SEQUENCE [LARGE SCALE GENOMIC DNA]</scope>
    <source>
        <strain evidence="2 3">ARSEF 1941</strain>
    </source>
</reference>
<protein>
    <submittedName>
        <fullName evidence="2">F-box domain, Skp2-like protein</fullName>
    </submittedName>
</protein>
<sequence length="578" mass="64765">MDSAAGGSSRAVGRSNVDAFVATLSPWDLLYLRGRFRGGTLPITGLAGLPDLPAEIVSLIAVQLTLDDIVNCRLVSRDWHASWTQSAVITALSHFFFPGLVEKHEQLKVPQSPRRLVDASVTRALRRRHARPCRASFIVWRERCCPVFRRPREEDDQGSDCRRTSYRSTGPPVFYDRARLAWQASEVSVIVDDLRTCRRHDCSLVEAHVQGQRLALQAMSRELLVFVARRPSAGLNYNTVQIWHVDLEEWRRTTLPGPLATCFVEGERAAFITRQGLVIAWSWTGGATEVDVSGEVSRPPEDYEGRQSLPGVMLHPERLDTLYVAAMFRSKLSTDGFRATGQSQQRRFLMSVVRYQGGKPTKRWQELIRKDSLSITYDDSTCKPFRITLACSKMGSHGLHNLGTVLTASNKNHPTRVVELATAAFSIYKETFIQRTFAESEGSSMTDRSPLHFEPSAWGVCEYEEPLTTWSQQHASIPRWVKPDSADGPPDRDEAAADDVFLYLKELAKGVPASEPCRIFGDEDFEIHVTTQGILVWSFTEETNLPAVDGPRSLGETKDEPWKLADPVRGVDLHPFAG</sequence>
<dbReference type="CDD" id="cd09917">
    <property type="entry name" value="F-box_SF"/>
    <property type="match status" value="1"/>
</dbReference>
<organism evidence="2 3">
    <name type="scientific">Metarhizium album (strain ARSEF 1941)</name>
    <dbReference type="NCBI Taxonomy" id="1081103"/>
    <lineage>
        <taxon>Eukaryota</taxon>
        <taxon>Fungi</taxon>
        <taxon>Dikarya</taxon>
        <taxon>Ascomycota</taxon>
        <taxon>Pezizomycotina</taxon>
        <taxon>Sordariomycetes</taxon>
        <taxon>Hypocreomycetidae</taxon>
        <taxon>Hypocreales</taxon>
        <taxon>Clavicipitaceae</taxon>
        <taxon>Metarhizium</taxon>
    </lineage>
</organism>
<name>A0A0B2WMR7_METAS</name>
<keyword evidence="3" id="KW-1185">Reference proteome</keyword>